<dbReference type="AlphaFoldDB" id="A0A2I7N935"/>
<sequence>MKKILLLLGIFGITHVFATPDIYLTINNNTSAAYTISVTDSYHFDCQLEGQKDSKDCGDEVQFLNQQVIKANSSFHVRVTPQVVEEKSSMLIYLLPSETTQLLLGFGLWGYETGSDHLPPSDAYKHYNLSYNASYANNTNWSELHSSGDCVRGMMLETSNPLVTTSMAFIENSSNHYYTATVNVNQSLIASATRLPW</sequence>
<reference evidence="2" key="1">
    <citation type="submission" date="2017-11" db="EMBL/GenBank/DDBJ databases">
        <authorList>
            <person name="Chan K.G."/>
            <person name="Lee L.S."/>
        </authorList>
    </citation>
    <scope>NUCLEOTIDE SEQUENCE [LARGE SCALE GENOMIC DNA]</scope>
    <source>
        <strain evidence="2">DSM 100970</strain>
    </source>
</reference>
<dbReference type="EMBL" id="CP024847">
    <property type="protein sequence ID" value="AUR52952.1"/>
    <property type="molecule type" value="Genomic_DNA"/>
</dbReference>
<organism evidence="1 2">
    <name type="scientific">Aquella oligotrophica</name>
    <dbReference type="NCBI Taxonomy" id="2067065"/>
    <lineage>
        <taxon>Bacteria</taxon>
        <taxon>Pseudomonadati</taxon>
        <taxon>Pseudomonadota</taxon>
        <taxon>Betaproteobacteria</taxon>
        <taxon>Neisseriales</taxon>
        <taxon>Neisseriaceae</taxon>
        <taxon>Aquella</taxon>
    </lineage>
</organism>
<evidence type="ECO:0000313" key="1">
    <source>
        <dbReference type="EMBL" id="AUR52952.1"/>
    </source>
</evidence>
<dbReference type="Proteomes" id="UP000236655">
    <property type="component" value="Chromosome"/>
</dbReference>
<keyword evidence="2" id="KW-1185">Reference proteome</keyword>
<evidence type="ECO:0000313" key="2">
    <source>
        <dbReference type="Proteomes" id="UP000236655"/>
    </source>
</evidence>
<gene>
    <name evidence="1" type="ORF">CUN60_11815</name>
</gene>
<dbReference type="RefSeq" id="WP_102952238.1">
    <property type="nucleotide sequence ID" value="NZ_CP024847.1"/>
</dbReference>
<protein>
    <submittedName>
        <fullName evidence="1">Uncharacterized protein</fullName>
    </submittedName>
</protein>
<name>A0A2I7N935_9NEIS</name>
<accession>A0A2I7N935</accession>
<proteinExistence type="predicted"/>
<dbReference type="KEGG" id="nba:CUN60_11815"/>